<dbReference type="InterPro" id="IPR000232">
    <property type="entry name" value="HSF_DNA-bd"/>
</dbReference>
<sequence length="147" mass="16337">MVHVCVFADQGADVGGNLFPDRIHPQKFPAKLWHLVNSPENRVICWNPNGDAVVVDQMAFEGQVLAQSPVTADTGAFKTTNFSSFVHQLSKYGFMKADPAANDPGREGGTCHYFRHPNFQRGHPENLKNIPANHKRMMGVSRCCVQM</sequence>
<organism evidence="7 8">
    <name type="scientific">Mola mola</name>
    <name type="common">Ocean sunfish</name>
    <name type="synonym">Tetraodon mola</name>
    <dbReference type="NCBI Taxonomy" id="94237"/>
    <lineage>
        <taxon>Eukaryota</taxon>
        <taxon>Metazoa</taxon>
        <taxon>Chordata</taxon>
        <taxon>Craniata</taxon>
        <taxon>Vertebrata</taxon>
        <taxon>Euteleostomi</taxon>
        <taxon>Actinopterygii</taxon>
        <taxon>Neopterygii</taxon>
        <taxon>Teleostei</taxon>
        <taxon>Neoteleostei</taxon>
        <taxon>Acanthomorphata</taxon>
        <taxon>Eupercaria</taxon>
        <taxon>Tetraodontiformes</taxon>
        <taxon>Molidae</taxon>
        <taxon>Mola</taxon>
    </lineage>
</organism>
<protein>
    <recommendedName>
        <fullName evidence="6">HSF-type DNA-binding domain-containing protein</fullName>
    </recommendedName>
</protein>
<evidence type="ECO:0000256" key="5">
    <source>
        <dbReference type="RuleBase" id="RU004020"/>
    </source>
</evidence>
<dbReference type="Pfam" id="PF00447">
    <property type="entry name" value="HSF_DNA-bind"/>
    <property type="match status" value="1"/>
</dbReference>
<comment type="subcellular location">
    <subcellularLocation>
        <location evidence="1">Nucleus</location>
    </subcellularLocation>
</comment>
<dbReference type="GO" id="GO:0043565">
    <property type="term" value="F:sequence-specific DNA binding"/>
    <property type="evidence" value="ECO:0007669"/>
    <property type="project" value="InterPro"/>
</dbReference>
<dbReference type="PANTHER" id="PTHR10015:SF465">
    <property type="entry name" value="HSF-TYPE DNA-BINDING DOMAIN-CONTAINING PROTEIN"/>
    <property type="match status" value="1"/>
</dbReference>
<dbReference type="Ensembl" id="ENSMMOT00000027226.1">
    <property type="protein sequence ID" value="ENSMMOP00000026771.1"/>
    <property type="gene ID" value="ENSMMOG00000020250.1"/>
</dbReference>
<accession>A0A3Q3XPG6</accession>
<dbReference type="AlphaFoldDB" id="A0A3Q3XPG6"/>
<evidence type="ECO:0000256" key="4">
    <source>
        <dbReference type="ARBA" id="ARBA00023242"/>
    </source>
</evidence>
<dbReference type="SMART" id="SM00415">
    <property type="entry name" value="HSF"/>
    <property type="match status" value="1"/>
</dbReference>
<evidence type="ECO:0000313" key="8">
    <source>
        <dbReference type="Proteomes" id="UP000261620"/>
    </source>
</evidence>
<evidence type="ECO:0000256" key="3">
    <source>
        <dbReference type="ARBA" id="ARBA00023125"/>
    </source>
</evidence>
<evidence type="ECO:0000259" key="6">
    <source>
        <dbReference type="SMART" id="SM00415"/>
    </source>
</evidence>
<comment type="similarity">
    <text evidence="2 5">Belongs to the HSF family.</text>
</comment>
<feature type="domain" description="HSF-type DNA-binding" evidence="6">
    <location>
        <begin position="24"/>
        <end position="133"/>
    </location>
</feature>
<dbReference type="GO" id="GO:0003700">
    <property type="term" value="F:DNA-binding transcription factor activity"/>
    <property type="evidence" value="ECO:0007669"/>
    <property type="project" value="InterPro"/>
</dbReference>
<keyword evidence="4" id="KW-0539">Nucleus</keyword>
<name>A0A3Q3XPG6_MOLML</name>
<keyword evidence="8" id="KW-1185">Reference proteome</keyword>
<dbReference type="GO" id="GO:0005634">
    <property type="term" value="C:nucleus"/>
    <property type="evidence" value="ECO:0007669"/>
    <property type="project" value="UniProtKB-SubCell"/>
</dbReference>
<dbReference type="InterPro" id="IPR036388">
    <property type="entry name" value="WH-like_DNA-bd_sf"/>
</dbReference>
<reference evidence="7" key="1">
    <citation type="submission" date="2025-08" db="UniProtKB">
        <authorList>
            <consortium name="Ensembl"/>
        </authorList>
    </citation>
    <scope>IDENTIFICATION</scope>
</reference>
<evidence type="ECO:0000313" key="7">
    <source>
        <dbReference type="Ensembl" id="ENSMMOP00000026771.1"/>
    </source>
</evidence>
<dbReference type="OMA" id="NIPANHK"/>
<dbReference type="Gene3D" id="1.10.10.10">
    <property type="entry name" value="Winged helix-like DNA-binding domain superfamily/Winged helix DNA-binding domain"/>
    <property type="match status" value="1"/>
</dbReference>
<dbReference type="PANTHER" id="PTHR10015">
    <property type="entry name" value="HEAT SHOCK TRANSCRIPTION FACTOR"/>
    <property type="match status" value="1"/>
</dbReference>
<dbReference type="STRING" id="94237.ENSMMOP00000026771"/>
<evidence type="ECO:0000256" key="2">
    <source>
        <dbReference type="ARBA" id="ARBA00006403"/>
    </source>
</evidence>
<reference evidence="7" key="2">
    <citation type="submission" date="2025-09" db="UniProtKB">
        <authorList>
            <consortium name="Ensembl"/>
        </authorList>
    </citation>
    <scope>IDENTIFICATION</scope>
</reference>
<dbReference type="Proteomes" id="UP000261620">
    <property type="component" value="Unplaced"/>
</dbReference>
<dbReference type="SUPFAM" id="SSF46785">
    <property type="entry name" value="Winged helix' DNA-binding domain"/>
    <property type="match status" value="1"/>
</dbReference>
<evidence type="ECO:0000256" key="1">
    <source>
        <dbReference type="ARBA" id="ARBA00004123"/>
    </source>
</evidence>
<dbReference type="InterPro" id="IPR036390">
    <property type="entry name" value="WH_DNA-bd_sf"/>
</dbReference>
<keyword evidence="3" id="KW-0238">DNA-binding</keyword>
<proteinExistence type="inferred from homology"/>